<evidence type="ECO:0000313" key="2">
    <source>
        <dbReference type="EMBL" id="KFI64155.1"/>
    </source>
</evidence>
<feature type="transmembrane region" description="Helical" evidence="1">
    <location>
        <begin position="52"/>
        <end position="73"/>
    </location>
</feature>
<feature type="transmembrane region" description="Helical" evidence="1">
    <location>
        <begin position="93"/>
        <end position="112"/>
    </location>
</feature>
<dbReference type="STRING" id="1688.BCUN_2016"/>
<gene>
    <name evidence="2" type="ORF">BCUN_2016</name>
</gene>
<reference evidence="2 3" key="1">
    <citation type="submission" date="2014-03" db="EMBL/GenBank/DDBJ databases">
        <title>Genomics of Bifidobacteria.</title>
        <authorList>
            <person name="Ventura M."/>
            <person name="Milani C."/>
            <person name="Lugli G.A."/>
        </authorList>
    </citation>
    <scope>NUCLEOTIDE SEQUENCE [LARGE SCALE GENOMIC DNA]</scope>
    <source>
        <strain evidence="2 3">LMG 10738</strain>
    </source>
</reference>
<dbReference type="OrthoDB" id="3240197at2"/>
<organism evidence="2 3">
    <name type="scientific">Bifidobacterium cuniculi</name>
    <dbReference type="NCBI Taxonomy" id="1688"/>
    <lineage>
        <taxon>Bacteria</taxon>
        <taxon>Bacillati</taxon>
        <taxon>Actinomycetota</taxon>
        <taxon>Actinomycetes</taxon>
        <taxon>Bifidobacteriales</taxon>
        <taxon>Bifidobacteriaceae</taxon>
        <taxon>Bifidobacterium</taxon>
    </lineage>
</organism>
<dbReference type="InterPro" id="IPR025329">
    <property type="entry name" value="DUF4235"/>
</dbReference>
<evidence type="ECO:0000313" key="3">
    <source>
        <dbReference type="Proteomes" id="UP000029067"/>
    </source>
</evidence>
<keyword evidence="1" id="KW-0812">Transmembrane</keyword>
<protein>
    <submittedName>
        <fullName evidence="2">Membrane associated protein</fullName>
    </submittedName>
</protein>
<keyword evidence="1" id="KW-0472">Membrane</keyword>
<dbReference type="AlphaFoldDB" id="A0A087AZF5"/>
<name>A0A087AZF5_9BIFI</name>
<dbReference type="RefSeq" id="WP_051920729.1">
    <property type="nucleotide sequence ID" value="NZ_JGYV01000005.1"/>
</dbReference>
<dbReference type="Pfam" id="PF14019">
    <property type="entry name" value="DUF4235"/>
    <property type="match status" value="1"/>
</dbReference>
<accession>A0A087AZF5</accession>
<dbReference type="Proteomes" id="UP000029067">
    <property type="component" value="Unassembled WGS sequence"/>
</dbReference>
<keyword evidence="3" id="KW-1185">Reference proteome</keyword>
<keyword evidence="1" id="KW-1133">Transmembrane helix</keyword>
<evidence type="ECO:0000256" key="1">
    <source>
        <dbReference type="SAM" id="Phobius"/>
    </source>
</evidence>
<comment type="caution">
    <text evidence="2">The sequence shown here is derived from an EMBL/GenBank/DDBJ whole genome shotgun (WGS) entry which is preliminary data.</text>
</comment>
<dbReference type="EMBL" id="JGYV01000005">
    <property type="protein sequence ID" value="KFI64155.1"/>
    <property type="molecule type" value="Genomic_DNA"/>
</dbReference>
<proteinExistence type="predicted"/>
<dbReference type="eggNOG" id="ENOG5031Y80">
    <property type="taxonomic scope" value="Bacteria"/>
</dbReference>
<sequence length="134" mass="14676">MSKRNEHISPADGTDLDSTADKAVKAINKVDDKVTALRRQRMTDPDTLGDKAVKAIIPSLAGLVGGKLFQLVWNSVTSKVHPDLDDDERDRQSGIMMSMLFAAASAAFGVLVTRISDKGALDFVQHRQAKRTRR</sequence>